<accession>A0A318KJG5</accession>
<comment type="caution">
    <text evidence="2">The sequence shown here is derived from an EMBL/GenBank/DDBJ whole genome shotgun (WGS) entry which is preliminary data.</text>
</comment>
<evidence type="ECO:0000313" key="2">
    <source>
        <dbReference type="EMBL" id="PXX77580.1"/>
    </source>
</evidence>
<keyword evidence="3" id="KW-1185">Reference proteome</keyword>
<keyword evidence="1" id="KW-1133">Transmembrane helix</keyword>
<keyword evidence="1" id="KW-0812">Transmembrane</keyword>
<sequence length="127" mass="14227">MKNKRIKKIFPFKGLIIAVSLLCILVIFLGIQLRNYSKGVKVQVARANTHTVWIVADQILFTKEYDTRITKDNFTEKVAEKLGASFSIDQISITLSDDGKSVTYVSYVKDGIACETLDGEDILCGNY</sequence>
<name>A0A318KJG5_9FIRM</name>
<evidence type="ECO:0000256" key="1">
    <source>
        <dbReference type="SAM" id="Phobius"/>
    </source>
</evidence>
<reference evidence="2 3" key="1">
    <citation type="submission" date="2018-05" db="EMBL/GenBank/DDBJ databases">
        <title>Genomic Encyclopedia of Type Strains, Phase IV (KMG-IV): sequencing the most valuable type-strain genomes for metagenomic binning, comparative biology and taxonomic classification.</title>
        <authorList>
            <person name="Goeker M."/>
        </authorList>
    </citation>
    <scope>NUCLEOTIDE SEQUENCE [LARGE SCALE GENOMIC DNA]</scope>
    <source>
        <strain evidence="2 3">JC118</strain>
    </source>
</reference>
<protein>
    <submittedName>
        <fullName evidence="2">Uncharacterized protein</fullName>
    </submittedName>
</protein>
<gene>
    <name evidence="2" type="ORF">DES51_110134</name>
</gene>
<keyword evidence="1" id="KW-0472">Membrane</keyword>
<organism evidence="2 3">
    <name type="scientific">Dielma fastidiosa</name>
    <dbReference type="NCBI Taxonomy" id="1034346"/>
    <lineage>
        <taxon>Bacteria</taxon>
        <taxon>Bacillati</taxon>
        <taxon>Bacillota</taxon>
        <taxon>Erysipelotrichia</taxon>
        <taxon>Erysipelotrichales</taxon>
        <taxon>Erysipelotrichaceae</taxon>
        <taxon>Dielma</taxon>
    </lineage>
</organism>
<proteinExistence type="predicted"/>
<evidence type="ECO:0000313" key="3">
    <source>
        <dbReference type="Proteomes" id="UP000247612"/>
    </source>
</evidence>
<feature type="transmembrane region" description="Helical" evidence="1">
    <location>
        <begin position="12"/>
        <end position="31"/>
    </location>
</feature>
<dbReference type="RefSeq" id="WP_022937715.1">
    <property type="nucleotide sequence ID" value="NZ_CABKRQ010000003.1"/>
</dbReference>
<dbReference type="AlphaFoldDB" id="A0A318KJG5"/>
<dbReference type="Proteomes" id="UP000247612">
    <property type="component" value="Unassembled WGS sequence"/>
</dbReference>
<dbReference type="EMBL" id="QJKH01000010">
    <property type="protein sequence ID" value="PXX77580.1"/>
    <property type="molecule type" value="Genomic_DNA"/>
</dbReference>
<dbReference type="STRING" id="1034346.GCA_000313565_01412"/>